<organism evidence="6 7">
    <name type="scientific">Sordaria brevicollis</name>
    <dbReference type="NCBI Taxonomy" id="83679"/>
    <lineage>
        <taxon>Eukaryota</taxon>
        <taxon>Fungi</taxon>
        <taxon>Dikarya</taxon>
        <taxon>Ascomycota</taxon>
        <taxon>Pezizomycotina</taxon>
        <taxon>Sordariomycetes</taxon>
        <taxon>Sordariomycetidae</taxon>
        <taxon>Sordariales</taxon>
        <taxon>Sordariaceae</taxon>
        <taxon>Sordaria</taxon>
    </lineage>
</organism>
<dbReference type="SUPFAM" id="SSF48179">
    <property type="entry name" value="6-phosphogluconate dehydrogenase C-terminal domain-like"/>
    <property type="match status" value="1"/>
</dbReference>
<dbReference type="GO" id="GO:0015940">
    <property type="term" value="P:pantothenate biosynthetic process"/>
    <property type="evidence" value="ECO:0007669"/>
    <property type="project" value="InterPro"/>
</dbReference>
<name>A0AAE0U5D0_SORBR</name>
<evidence type="ECO:0000256" key="3">
    <source>
        <dbReference type="ARBA" id="ARBA00023002"/>
    </source>
</evidence>
<dbReference type="InterPro" id="IPR036291">
    <property type="entry name" value="NAD(P)-bd_dom_sf"/>
</dbReference>
<reference evidence="6" key="2">
    <citation type="submission" date="2023-07" db="EMBL/GenBank/DDBJ databases">
        <authorList>
            <consortium name="Lawrence Berkeley National Laboratory"/>
            <person name="Haridas S."/>
            <person name="Hensen N."/>
            <person name="Bonometti L."/>
            <person name="Westerberg I."/>
            <person name="Brannstrom I.O."/>
            <person name="Guillou S."/>
            <person name="Cros-Aarteil S."/>
            <person name="Calhoun S."/>
            <person name="Kuo A."/>
            <person name="Mondo S."/>
            <person name="Pangilinan J."/>
            <person name="Riley R."/>
            <person name="LaButti K."/>
            <person name="Andreopoulos B."/>
            <person name="Lipzen A."/>
            <person name="Chen C."/>
            <person name="Yanf M."/>
            <person name="Daum C."/>
            <person name="Ng V."/>
            <person name="Clum A."/>
            <person name="Steindorff A."/>
            <person name="Ohm R."/>
            <person name="Martin F."/>
            <person name="Silar P."/>
            <person name="Natvig D."/>
            <person name="Lalanne C."/>
            <person name="Gautier V."/>
            <person name="Ament-velasquez S.L."/>
            <person name="Kruys A."/>
            <person name="Hutchinson M.I."/>
            <person name="Powell A.J."/>
            <person name="Barry K."/>
            <person name="Miller A.N."/>
            <person name="Grigoriev I.V."/>
            <person name="Debuchy R."/>
            <person name="Gladieux P."/>
            <person name="Thoren M.H."/>
            <person name="Johannesson H."/>
        </authorList>
    </citation>
    <scope>NUCLEOTIDE SEQUENCE</scope>
    <source>
        <strain evidence="6">FGSC 1904</strain>
    </source>
</reference>
<dbReference type="Gene3D" id="1.10.1040.10">
    <property type="entry name" value="N-(1-d-carboxylethyl)-l-norvaline Dehydrogenase, domain 2"/>
    <property type="match status" value="1"/>
</dbReference>
<dbReference type="Gene3D" id="3.40.50.720">
    <property type="entry name" value="NAD(P)-binding Rossmann-like Domain"/>
    <property type="match status" value="1"/>
</dbReference>
<evidence type="ECO:0000313" key="6">
    <source>
        <dbReference type="EMBL" id="KAK3391477.1"/>
    </source>
</evidence>
<dbReference type="PANTHER" id="PTHR21708:SF30">
    <property type="entry name" value="2-DEHYDROPANTOATE 2-REDUCTASE-RELATED"/>
    <property type="match status" value="1"/>
</dbReference>
<keyword evidence="7" id="KW-1185">Reference proteome</keyword>
<dbReference type="EMBL" id="JAUTDP010000013">
    <property type="protein sequence ID" value="KAK3391477.1"/>
    <property type="molecule type" value="Genomic_DNA"/>
</dbReference>
<dbReference type="GO" id="GO:0008677">
    <property type="term" value="F:2-dehydropantoate 2-reductase activity"/>
    <property type="evidence" value="ECO:0007669"/>
    <property type="project" value="InterPro"/>
</dbReference>
<dbReference type="PANTHER" id="PTHR21708">
    <property type="entry name" value="PROBABLE 2-DEHYDROPANTOATE 2-REDUCTASE"/>
    <property type="match status" value="1"/>
</dbReference>
<dbReference type="Pfam" id="PF08546">
    <property type="entry name" value="ApbA_C"/>
    <property type="match status" value="1"/>
</dbReference>
<comment type="similarity">
    <text evidence="1">Belongs to the ketopantoate reductase family.</text>
</comment>
<comment type="caution">
    <text evidence="6">The sequence shown here is derived from an EMBL/GenBank/DDBJ whole genome shotgun (WGS) entry which is preliminary data.</text>
</comment>
<accession>A0AAE0U5D0</accession>
<sequence length="356" mass="38956">MGSLGKPVRVLLVGSGGIGTMVAYALETGGQAEVTAVLRSNYDAVQENYFHIYSVDHGEVAHWYPTKVLNSIPSVDKDSPGAHYDYVIVTTKNFPGIQEPSLPELIAPAVTPGYTAIVLIQNGINIERPFFAKFPTNPILSGITFMGAAETSPGIINHYNHDRTFIGVFPSPSASKYQESLAIAAARCLVDAYSACGSQVDCTYDPDVPYSRWRKLLYNASYNGVAAILGMDTSRMRFAEHIIDGLIRPLMQEIRATAKAAANVDLKEELIETMITADNYDKFFKPSMLQDAEKGRFLEFENLVGEPLREAGMAKVETPTLKFVYSLLKGLQFKAMEKHGHVVVPKTGEGLKYGGC</sequence>
<evidence type="ECO:0000256" key="2">
    <source>
        <dbReference type="ARBA" id="ARBA00022857"/>
    </source>
</evidence>
<dbReference type="AlphaFoldDB" id="A0AAE0U5D0"/>
<evidence type="ECO:0000259" key="4">
    <source>
        <dbReference type="Pfam" id="PF02558"/>
    </source>
</evidence>
<dbReference type="InterPro" id="IPR013328">
    <property type="entry name" value="6PGD_dom2"/>
</dbReference>
<evidence type="ECO:0000313" key="7">
    <source>
        <dbReference type="Proteomes" id="UP001281003"/>
    </source>
</evidence>
<dbReference type="InterPro" id="IPR008927">
    <property type="entry name" value="6-PGluconate_DH-like_C_sf"/>
</dbReference>
<gene>
    <name evidence="6" type="ORF">B0T20DRAFT_80389</name>
</gene>
<proteinExistence type="inferred from homology"/>
<feature type="domain" description="Ketopantoate reductase N-terminal" evidence="4">
    <location>
        <begin position="10"/>
        <end position="170"/>
    </location>
</feature>
<keyword evidence="3" id="KW-0560">Oxidoreductase</keyword>
<dbReference type="SUPFAM" id="SSF51735">
    <property type="entry name" value="NAD(P)-binding Rossmann-fold domains"/>
    <property type="match status" value="1"/>
</dbReference>
<dbReference type="InterPro" id="IPR013332">
    <property type="entry name" value="KPR_N"/>
</dbReference>
<dbReference type="InterPro" id="IPR051402">
    <property type="entry name" value="KPR-Related"/>
</dbReference>
<reference evidence="6" key="1">
    <citation type="journal article" date="2023" name="Mol. Phylogenet. Evol.">
        <title>Genome-scale phylogeny and comparative genomics of the fungal order Sordariales.</title>
        <authorList>
            <person name="Hensen N."/>
            <person name="Bonometti L."/>
            <person name="Westerberg I."/>
            <person name="Brannstrom I.O."/>
            <person name="Guillou S."/>
            <person name="Cros-Aarteil S."/>
            <person name="Calhoun S."/>
            <person name="Haridas S."/>
            <person name="Kuo A."/>
            <person name="Mondo S."/>
            <person name="Pangilinan J."/>
            <person name="Riley R."/>
            <person name="LaButti K."/>
            <person name="Andreopoulos B."/>
            <person name="Lipzen A."/>
            <person name="Chen C."/>
            <person name="Yan M."/>
            <person name="Daum C."/>
            <person name="Ng V."/>
            <person name="Clum A."/>
            <person name="Steindorff A."/>
            <person name="Ohm R.A."/>
            <person name="Martin F."/>
            <person name="Silar P."/>
            <person name="Natvig D.O."/>
            <person name="Lalanne C."/>
            <person name="Gautier V."/>
            <person name="Ament-Velasquez S.L."/>
            <person name="Kruys A."/>
            <person name="Hutchinson M.I."/>
            <person name="Powell A.J."/>
            <person name="Barry K."/>
            <person name="Miller A.N."/>
            <person name="Grigoriev I.V."/>
            <person name="Debuchy R."/>
            <person name="Gladieux P."/>
            <person name="Hiltunen Thoren M."/>
            <person name="Johannesson H."/>
        </authorList>
    </citation>
    <scope>NUCLEOTIDE SEQUENCE</scope>
    <source>
        <strain evidence="6">FGSC 1904</strain>
    </source>
</reference>
<dbReference type="FunFam" id="1.10.1040.10:FF:000017">
    <property type="entry name" value="2-dehydropantoate 2-reductase"/>
    <property type="match status" value="1"/>
</dbReference>
<dbReference type="Pfam" id="PF02558">
    <property type="entry name" value="ApbA"/>
    <property type="match status" value="1"/>
</dbReference>
<dbReference type="GO" id="GO:0005737">
    <property type="term" value="C:cytoplasm"/>
    <property type="evidence" value="ECO:0007669"/>
    <property type="project" value="TreeGrafter"/>
</dbReference>
<protein>
    <submittedName>
        <fullName evidence="6">Ketopantoate reductase PanE/ApbA-domain-containing protein</fullName>
    </submittedName>
</protein>
<evidence type="ECO:0000256" key="1">
    <source>
        <dbReference type="ARBA" id="ARBA00007870"/>
    </source>
</evidence>
<feature type="domain" description="Ketopantoate reductase C-terminal" evidence="5">
    <location>
        <begin position="210"/>
        <end position="332"/>
    </location>
</feature>
<dbReference type="NCBIfam" id="TIGR00745">
    <property type="entry name" value="apbA_panE"/>
    <property type="match status" value="1"/>
</dbReference>
<dbReference type="InterPro" id="IPR003710">
    <property type="entry name" value="ApbA"/>
</dbReference>
<keyword evidence="2" id="KW-0521">NADP</keyword>
<dbReference type="Proteomes" id="UP001281003">
    <property type="component" value="Unassembled WGS sequence"/>
</dbReference>
<evidence type="ECO:0000259" key="5">
    <source>
        <dbReference type="Pfam" id="PF08546"/>
    </source>
</evidence>
<dbReference type="InterPro" id="IPR013752">
    <property type="entry name" value="KPA_reductase"/>
</dbReference>